<keyword evidence="3" id="KW-1185">Reference proteome</keyword>
<protein>
    <submittedName>
        <fullName evidence="2">Uncharacterized protein</fullName>
    </submittedName>
</protein>
<evidence type="ECO:0000256" key="1">
    <source>
        <dbReference type="SAM" id="MobiDB-lite"/>
    </source>
</evidence>
<proteinExistence type="predicted"/>
<organism evidence="2 3">
    <name type="scientific">Streptomyces pacificus</name>
    <dbReference type="NCBI Taxonomy" id="2705029"/>
    <lineage>
        <taxon>Bacteria</taxon>
        <taxon>Bacillati</taxon>
        <taxon>Actinomycetota</taxon>
        <taxon>Actinomycetes</taxon>
        <taxon>Kitasatosporales</taxon>
        <taxon>Streptomycetaceae</taxon>
        <taxon>Streptomyces</taxon>
    </lineage>
</organism>
<evidence type="ECO:0000313" key="2">
    <source>
        <dbReference type="EMBL" id="GFH35546.1"/>
    </source>
</evidence>
<dbReference type="Proteomes" id="UP000484988">
    <property type="component" value="Unassembled WGS sequence"/>
</dbReference>
<gene>
    <name evidence="2" type="ORF">SCWH03_17670</name>
</gene>
<comment type="caution">
    <text evidence="2">The sequence shown here is derived from an EMBL/GenBank/DDBJ whole genome shotgun (WGS) entry which is preliminary data.</text>
</comment>
<sequence>MPPEPRAARSGEGPTPPRAAAPGAGGRYAGQAAGRSLRRANGATSQQVSPPRSPGALVRAPGGTGAADMTASTPAVAHRRRFAAAGSGGWGADGRRASALSGISSRARPRA</sequence>
<dbReference type="AlphaFoldDB" id="A0A6A0ARL2"/>
<reference evidence="2 3" key="1">
    <citation type="submission" date="2020-02" db="EMBL/GenBank/DDBJ databases">
        <title>Whole Genome Shotgun Sequence of Streptomyces sp. strain CWH03.</title>
        <authorList>
            <person name="Dohra H."/>
            <person name="Kodani S."/>
            <person name="Yamamura H."/>
        </authorList>
    </citation>
    <scope>NUCLEOTIDE SEQUENCE [LARGE SCALE GENOMIC DNA]</scope>
    <source>
        <strain evidence="2 3">CWH03</strain>
    </source>
</reference>
<accession>A0A6A0ARL2</accession>
<dbReference type="EMBL" id="BLLG01000004">
    <property type="protein sequence ID" value="GFH35546.1"/>
    <property type="molecule type" value="Genomic_DNA"/>
</dbReference>
<name>A0A6A0ARL2_9ACTN</name>
<feature type="region of interest" description="Disordered" evidence="1">
    <location>
        <begin position="1"/>
        <end position="111"/>
    </location>
</feature>
<evidence type="ECO:0000313" key="3">
    <source>
        <dbReference type="Proteomes" id="UP000484988"/>
    </source>
</evidence>